<dbReference type="Proteomes" id="UP000239539">
    <property type="component" value="Unassembled WGS sequence"/>
</dbReference>
<dbReference type="RefSeq" id="WP_105930235.1">
    <property type="nucleotide sequence ID" value="NZ_PVNO01000013.1"/>
</dbReference>
<dbReference type="EMBL" id="PVNO01000013">
    <property type="protein sequence ID" value="PRO69992.1"/>
    <property type="molecule type" value="Genomic_DNA"/>
</dbReference>
<keyword evidence="2" id="KW-1185">Reference proteome</keyword>
<sequence>MKIQDLNHSLTPTALQNLNESIAAQLLLDQEKSSDYAMLRTLLAERDRLIKDHLNSLSVSEKRQFSEKELVVNRLLEELAFKLLESSKEEIIQFVRGKAAVKKYK</sequence>
<organism evidence="1 2">
    <name type="scientific">Alteromonas gracilis</name>
    <dbReference type="NCBI Taxonomy" id="1479524"/>
    <lineage>
        <taxon>Bacteria</taxon>
        <taxon>Pseudomonadati</taxon>
        <taxon>Pseudomonadota</taxon>
        <taxon>Gammaproteobacteria</taxon>
        <taxon>Alteromonadales</taxon>
        <taxon>Alteromonadaceae</taxon>
        <taxon>Alteromonas/Salinimonas group</taxon>
        <taxon>Alteromonas</taxon>
    </lineage>
</organism>
<accession>A0ABX5CRB6</accession>
<name>A0ABX5CRB6_9ALTE</name>
<proteinExistence type="predicted"/>
<reference evidence="2" key="1">
    <citation type="journal article" date="2020" name="Int. J. Syst. Evol. Microbiol.">
        <title>Alteromonas alba sp. nov., a marine bacterium isolated from the seawater of the West Pacific Ocean.</title>
        <authorList>
            <person name="Sun C."/>
            <person name="Wu Y.-H."/>
            <person name="Xamxidin M."/>
            <person name="Cheng H."/>
            <person name="Xu X.-W."/>
        </authorList>
    </citation>
    <scope>NUCLEOTIDE SEQUENCE [LARGE SCALE GENOMIC DNA]</scope>
    <source>
        <strain evidence="2">9a2</strain>
    </source>
</reference>
<protein>
    <submittedName>
        <fullName evidence="1">Uncharacterized protein</fullName>
    </submittedName>
</protein>
<evidence type="ECO:0000313" key="1">
    <source>
        <dbReference type="EMBL" id="PRO69992.1"/>
    </source>
</evidence>
<evidence type="ECO:0000313" key="2">
    <source>
        <dbReference type="Proteomes" id="UP000239539"/>
    </source>
</evidence>
<gene>
    <name evidence="1" type="ORF">C6Y39_05090</name>
</gene>
<comment type="caution">
    <text evidence="1">The sequence shown here is derived from an EMBL/GenBank/DDBJ whole genome shotgun (WGS) entry which is preliminary data.</text>
</comment>